<dbReference type="AlphaFoldDB" id="A0A8H6HMI0"/>
<evidence type="ECO:0000313" key="3">
    <source>
        <dbReference type="Proteomes" id="UP000521943"/>
    </source>
</evidence>
<feature type="region of interest" description="Disordered" evidence="1">
    <location>
        <begin position="178"/>
        <end position="233"/>
    </location>
</feature>
<keyword evidence="3" id="KW-1185">Reference proteome</keyword>
<organism evidence="2 3">
    <name type="scientific">Ephemerocybe angulata</name>
    <dbReference type="NCBI Taxonomy" id="980116"/>
    <lineage>
        <taxon>Eukaryota</taxon>
        <taxon>Fungi</taxon>
        <taxon>Dikarya</taxon>
        <taxon>Basidiomycota</taxon>
        <taxon>Agaricomycotina</taxon>
        <taxon>Agaricomycetes</taxon>
        <taxon>Agaricomycetidae</taxon>
        <taxon>Agaricales</taxon>
        <taxon>Agaricineae</taxon>
        <taxon>Psathyrellaceae</taxon>
        <taxon>Ephemerocybe</taxon>
    </lineage>
</organism>
<evidence type="ECO:0000313" key="2">
    <source>
        <dbReference type="EMBL" id="KAF6749369.1"/>
    </source>
</evidence>
<gene>
    <name evidence="2" type="ORF">DFP72DRAFT_913284</name>
</gene>
<protein>
    <submittedName>
        <fullName evidence="2">Uncharacterized protein</fullName>
    </submittedName>
</protein>
<comment type="caution">
    <text evidence="2">The sequence shown here is derived from an EMBL/GenBank/DDBJ whole genome shotgun (WGS) entry which is preliminary data.</text>
</comment>
<name>A0A8H6HMI0_9AGAR</name>
<dbReference type="EMBL" id="JACGCI010000063">
    <property type="protein sequence ID" value="KAF6749369.1"/>
    <property type="molecule type" value="Genomic_DNA"/>
</dbReference>
<reference evidence="2 3" key="1">
    <citation type="submission" date="2020-07" db="EMBL/GenBank/DDBJ databases">
        <title>Comparative genomics of pyrophilous fungi reveals a link between fire events and developmental genes.</title>
        <authorList>
            <consortium name="DOE Joint Genome Institute"/>
            <person name="Steindorff A.S."/>
            <person name="Carver A."/>
            <person name="Calhoun S."/>
            <person name="Stillman K."/>
            <person name="Liu H."/>
            <person name="Lipzen A."/>
            <person name="Pangilinan J."/>
            <person name="Labutti K."/>
            <person name="Bruns T.D."/>
            <person name="Grigoriev I.V."/>
        </authorList>
    </citation>
    <scope>NUCLEOTIDE SEQUENCE [LARGE SCALE GENOMIC DNA]</scope>
    <source>
        <strain evidence="2 3">CBS 144469</strain>
    </source>
</reference>
<evidence type="ECO:0000256" key="1">
    <source>
        <dbReference type="SAM" id="MobiDB-lite"/>
    </source>
</evidence>
<proteinExistence type="predicted"/>
<sequence>MNYHVNLGILRASFGCSTPRQCICHPDAQSDHRAPRSAPSSSRLYEEQNNIWTITLAVSVRERPEMCAMPRAFKQSHPNSLHPRTHSHHQAHLIKPLAGSISIVISRSRHRHGCKTTVPAPPCAQLGYFHLPSFSVRSFENQSQVAAPRRISQSLRGAIFVSHSKFHTITGRHIIGISPSGRHITKGDSETTGGVAQPMGPPISSSQFPASDVPCSSLRGRNRIHTPTYPLPQ</sequence>
<accession>A0A8H6HMI0</accession>
<dbReference type="Proteomes" id="UP000521943">
    <property type="component" value="Unassembled WGS sequence"/>
</dbReference>